<feature type="coiled-coil region" evidence="1">
    <location>
        <begin position="910"/>
        <end position="947"/>
    </location>
</feature>
<dbReference type="PANTHER" id="PTHR34479:SF1">
    <property type="entry name" value="COILED-COIL DOMAIN-CONTAINING PROTEIN 30"/>
    <property type="match status" value="1"/>
</dbReference>
<reference evidence="3 4" key="1">
    <citation type="submission" date="2019-01" db="EMBL/GenBank/DDBJ databases">
        <title>A draft genome assembly of the solar-powered sea slug Elysia chlorotica.</title>
        <authorList>
            <person name="Cai H."/>
            <person name="Li Q."/>
            <person name="Fang X."/>
            <person name="Li J."/>
            <person name="Curtis N.E."/>
            <person name="Altenburger A."/>
            <person name="Shibata T."/>
            <person name="Feng M."/>
            <person name="Maeda T."/>
            <person name="Schwartz J.A."/>
            <person name="Shigenobu S."/>
            <person name="Lundholm N."/>
            <person name="Nishiyama T."/>
            <person name="Yang H."/>
            <person name="Hasebe M."/>
            <person name="Li S."/>
            <person name="Pierce S.K."/>
            <person name="Wang J."/>
        </authorList>
    </citation>
    <scope>NUCLEOTIDE SEQUENCE [LARGE SCALE GENOMIC DNA]</scope>
    <source>
        <strain evidence="3">EC2010</strain>
        <tissue evidence="3">Whole organism of an adult</tissue>
    </source>
</reference>
<organism evidence="3 4">
    <name type="scientific">Elysia chlorotica</name>
    <name type="common">Eastern emerald elysia</name>
    <name type="synonym">Sea slug</name>
    <dbReference type="NCBI Taxonomy" id="188477"/>
    <lineage>
        <taxon>Eukaryota</taxon>
        <taxon>Metazoa</taxon>
        <taxon>Spiralia</taxon>
        <taxon>Lophotrochozoa</taxon>
        <taxon>Mollusca</taxon>
        <taxon>Gastropoda</taxon>
        <taxon>Heterobranchia</taxon>
        <taxon>Euthyneura</taxon>
        <taxon>Panpulmonata</taxon>
        <taxon>Sacoglossa</taxon>
        <taxon>Placobranchoidea</taxon>
        <taxon>Plakobranchidae</taxon>
        <taxon>Elysia</taxon>
    </lineage>
</organism>
<feature type="coiled-coil region" evidence="1">
    <location>
        <begin position="426"/>
        <end position="570"/>
    </location>
</feature>
<feature type="compositionally biased region" description="Basic and acidic residues" evidence="2">
    <location>
        <begin position="177"/>
        <end position="195"/>
    </location>
</feature>
<feature type="region of interest" description="Disordered" evidence="2">
    <location>
        <begin position="1830"/>
        <end position="1900"/>
    </location>
</feature>
<dbReference type="Pfam" id="PF15742">
    <property type="entry name" value="DUF4686"/>
    <property type="match status" value="1"/>
</dbReference>
<keyword evidence="1" id="KW-0175">Coiled coil</keyword>
<gene>
    <name evidence="3" type="ORF">EGW08_006792</name>
</gene>
<dbReference type="STRING" id="188477.A0A3S0ZXF7"/>
<feature type="compositionally biased region" description="Polar residues" evidence="2">
    <location>
        <begin position="408"/>
        <end position="423"/>
    </location>
</feature>
<feature type="coiled-coil region" evidence="1">
    <location>
        <begin position="44"/>
        <end position="113"/>
    </location>
</feature>
<comment type="caution">
    <text evidence="3">The sequence shown here is derived from an EMBL/GenBank/DDBJ whole genome shotgun (WGS) entry which is preliminary data.</text>
</comment>
<dbReference type="InterPro" id="IPR052825">
    <property type="entry name" value="CCD-Prefoldin_beta-like"/>
</dbReference>
<feature type="compositionally biased region" description="Basic and acidic residues" evidence="2">
    <location>
        <begin position="202"/>
        <end position="217"/>
    </location>
</feature>
<name>A0A3S0ZXF7_ELYCH</name>
<evidence type="ECO:0000313" key="4">
    <source>
        <dbReference type="Proteomes" id="UP000271974"/>
    </source>
</evidence>
<feature type="compositionally biased region" description="Polar residues" evidence="2">
    <location>
        <begin position="1859"/>
        <end position="1874"/>
    </location>
</feature>
<feature type="coiled-coil region" evidence="1">
    <location>
        <begin position="606"/>
        <end position="769"/>
    </location>
</feature>
<feature type="compositionally biased region" description="Polar residues" evidence="2">
    <location>
        <begin position="1437"/>
        <end position="1448"/>
    </location>
</feature>
<dbReference type="SUPFAM" id="SSF57997">
    <property type="entry name" value="Tropomyosin"/>
    <property type="match status" value="1"/>
</dbReference>
<feature type="coiled-coil region" evidence="1">
    <location>
        <begin position="1691"/>
        <end position="1753"/>
    </location>
</feature>
<proteinExistence type="predicted"/>
<keyword evidence="4" id="KW-1185">Reference proteome</keyword>
<protein>
    <submittedName>
        <fullName evidence="3">Uncharacterized protein</fullName>
    </submittedName>
</protein>
<feature type="compositionally biased region" description="Basic and acidic residues" evidence="2">
    <location>
        <begin position="396"/>
        <end position="407"/>
    </location>
</feature>
<feature type="coiled-coil region" evidence="1">
    <location>
        <begin position="1567"/>
        <end position="1633"/>
    </location>
</feature>
<sequence>MAGQGRLLESPTNVHSHISQKLTEDGLNPESTDLEKLLFLWKLHQNLEEDLRQAKETEAKLKEAQSEEMKEVENYVEHIRHLSDERENLILELEEENKALKEKVSQAGQAESDGDTQAEITEMLTQQGLAEISDATQSEQIAYLLVERARLLDELEEHNSNNSNSNNNSTTASPHNTDGRSSETELKQILEQERGDFEEELKEQRESAKMMREQLKQEHEEEINALMEENSKLEDDLQKAEMMVSQLKAELSGLTDGEETDSGLNRSIRAGSSEEELQKLAEERNQINREREDLEKDLADLDKDRETVEREKQMLKKEKDELSEKTSALDKERSNMKKEKVKLEKEQQELDEQKEELVHIKETLAKDRSSLNKQIQDLENRRADLEEEQNVFYKEKQEWEKENKESPRAQTLRNGSPVRSSNDMALRKIIEEKTKIEGELVQMRTQLRSVQKEKDSHDEVASVDSLTKEKKELLEKTDSLNTELKTMRADAMKSSTLQDIVDILSNDKKQLAESLEALKSKHEQVNHEKNELANQNEKLTKQEQELTNQLQALKEDFEKLAKEKDHLTGENHELASVTKKQEEVEALLRADLEEMGKAKEQFVNQTETLGKENKDLVNKLERTREEMEAVKLSLQELARQEIVIEHLKGQNQHLQTQANSSQNELEKSKERETMLITTQQSLQKSHDDVEKRYAAEIDDLKLKLELTLQELARSKQQAEDLARDKTGLAETLTKTEALLHESAEVKDILEEEKRQKNALKLEINKLGLQLAEQTLLADKFEGERKQRLELEAQVSSLRDVEETIKVISRELEKEKKMRQSLEENVEDLERTASARVSKEELTSAHDNLNRQRQKCYDLEAEVKELEHKFKDAQISAESATEQLTNEKTLRLSLEANVKELQVALTQQGSAEELSRLREELSKERAALRDLEESREDVQLLCGELEKERSLRAELTRKVTGETSASPRTLSSSTLTATLDELERERRGRAEGDLRIQELEQMLDDNRVDSDNLRHSMSSKMMSLEKRVQALQDDLFSAQDELQAFQDRYDDVRVCYTLLKLRSKAFLLDFIYNHHFLFQLYNKDLSISNRDLETSLISTTTKLQETLNELNLVKSQLCQNQQELASSRVDIGNSRQEVDLLKQSLEMATKHLDESEDELQTFKNELVHTQESLEVTRAQLKERQSKLDAVVAERDEIQRELDTMFDEQQMRVTPRPLDPSLYGSDERQEHVDRISTLETLSRQLELDNREMARKLSDTMAKCESLEDQIERTKMRSSDKYHHSSRYTEQLEHDMDSANKHIRQLREDLQHAQTKNFKLEADNLGLSAKYESTISRLEQDIKDLKHRHRQELDSLSERMEASSSEARDMRSQKRDVDQELSRLRQEVSRLKSDKEQLDNHLQAESKMKLDLQNRNSVMDNEMTKVWSQVRSLMEKNADLESSNRNQTQESTMKETKLRQIEASLNQKEATYEASTKALVLRAETAENKCKSLQQELEEVTRKLMQVESQLTQADTGRIQLEDSRDKLIAIRNQLEGEKLQRTLLDQTVAELKHQVSLLKQRESKVTTENKELQHTILDLESRLNELKDTASKVKFDTQPHHKMTDVGTRSLMDQIARLQREVKDLQFELYSVSERRDVDVKKYEERKHRTKAKLSKAREFYTTERSKYMDHMKHLDEDLRLTRATLTKELEWREKMDDNYKTLMREKRDLISQLSEAGEKLRDRSRALSMAQVRVQYLEEETAGLQARLQNVLQQKQGLDKMLRDHGRREKFRVTSPSTEQPTSGLGNSLDSRWGSCDRLDSLNQSHQSHLWAGGMRAAGSSLGIGVSSLRGGGTVGEGEQAQYDDDDEMNVCGRSGDRLSLSQAMRTSSQGSMQNDSRDGGGGGGGSKNNHKLSDGDAGIVIIPQEHDDYTLYTEIDDIRQHDDQYYDEDDFHA</sequence>
<feature type="region of interest" description="Disordered" evidence="2">
    <location>
        <begin position="396"/>
        <end position="424"/>
    </location>
</feature>
<feature type="coiled-coil region" evidence="1">
    <location>
        <begin position="797"/>
        <end position="882"/>
    </location>
</feature>
<feature type="region of interest" description="Disordered" evidence="2">
    <location>
        <begin position="957"/>
        <end position="982"/>
    </location>
</feature>
<dbReference type="Proteomes" id="UP000271974">
    <property type="component" value="Unassembled WGS sequence"/>
</dbReference>
<dbReference type="OrthoDB" id="10007527at2759"/>
<feature type="region of interest" description="Disordered" evidence="2">
    <location>
        <begin position="1434"/>
        <end position="1453"/>
    </location>
</feature>
<evidence type="ECO:0000313" key="3">
    <source>
        <dbReference type="EMBL" id="RUS85459.1"/>
    </source>
</evidence>
<dbReference type="InterPro" id="IPR031476">
    <property type="entry name" value="DUF4686"/>
</dbReference>
<feature type="compositionally biased region" description="Basic and acidic residues" evidence="2">
    <location>
        <begin position="276"/>
        <end position="348"/>
    </location>
</feature>
<feature type="coiled-coil region" evidence="1">
    <location>
        <begin position="1137"/>
        <end position="1206"/>
    </location>
</feature>
<accession>A0A3S0ZXF7</accession>
<feature type="compositionally biased region" description="Low complexity" evidence="2">
    <location>
        <begin position="962"/>
        <end position="978"/>
    </location>
</feature>
<feature type="region of interest" description="Disordered" evidence="2">
    <location>
        <begin position="158"/>
        <end position="217"/>
    </location>
</feature>
<evidence type="ECO:0000256" key="1">
    <source>
        <dbReference type="SAM" id="Coils"/>
    </source>
</evidence>
<feature type="region of interest" description="Disordered" evidence="2">
    <location>
        <begin position="1385"/>
        <end position="1404"/>
    </location>
</feature>
<feature type="coiled-coil region" evidence="1">
    <location>
        <begin position="1013"/>
        <end position="1047"/>
    </location>
</feature>
<feature type="compositionally biased region" description="Polar residues" evidence="2">
    <location>
        <begin position="10"/>
        <end position="21"/>
    </location>
</feature>
<feature type="region of interest" description="Disordered" evidence="2">
    <location>
        <begin position="1349"/>
        <end position="1379"/>
    </location>
</feature>
<evidence type="ECO:0000256" key="2">
    <source>
        <dbReference type="SAM" id="MobiDB-lite"/>
    </source>
</evidence>
<feature type="region of interest" description="Disordered" evidence="2">
    <location>
        <begin position="1767"/>
        <end position="1790"/>
    </location>
</feature>
<feature type="region of interest" description="Disordered" evidence="2">
    <location>
        <begin position="252"/>
        <end position="354"/>
    </location>
</feature>
<feature type="compositionally biased region" description="Low complexity" evidence="2">
    <location>
        <begin position="160"/>
        <end position="169"/>
    </location>
</feature>
<dbReference type="EMBL" id="RQTK01000169">
    <property type="protein sequence ID" value="RUS85459.1"/>
    <property type="molecule type" value="Genomic_DNA"/>
</dbReference>
<feature type="region of interest" description="Disordered" evidence="2">
    <location>
        <begin position="1"/>
        <end position="27"/>
    </location>
</feature>
<feature type="compositionally biased region" description="Polar residues" evidence="2">
    <location>
        <begin position="1773"/>
        <end position="1789"/>
    </location>
</feature>
<dbReference type="PANTHER" id="PTHR34479">
    <property type="entry name" value="COILED-COIL DOMAIN-CONTAINING PROTEIN 30"/>
    <property type="match status" value="1"/>
</dbReference>